<proteinExistence type="predicted"/>
<sequence length="293" mass="32034">MSPLFDKLSPELRLEIYGYVLQSDNPLKRVDRTKAAAQPAEEQATLLTALLCTCKTAYIEGTPVFYKLNTISVTHREVCLASRNASALPPSHRKMLHRLIVVDTVPDASWTDCKACTCPTDPAAAFLDLFTPAAFPKLRALTVQLFGCTNTRCTRYNQLLAADLAPHYTAVGRFAIHRAASASPATVHFEYPWIVRPWTYYRSLPLDHPDLQRRLTTDGRPPCPFANGAGEQTLGMMRYLIHHPRGTWVVGGTGAAAGAAEPEQDASGLGGWEDTTQLCLFAACCARGPFIGA</sequence>
<dbReference type="PANTHER" id="PTHR42085">
    <property type="entry name" value="F-BOX DOMAIN-CONTAINING PROTEIN"/>
    <property type="match status" value="1"/>
</dbReference>
<evidence type="ECO:0000313" key="2">
    <source>
        <dbReference type="Proteomes" id="UP001324427"/>
    </source>
</evidence>
<reference evidence="1 2" key="1">
    <citation type="submission" date="2021-11" db="EMBL/GenBank/DDBJ databases">
        <title>Black yeast isolated from Biological Soil Crust.</title>
        <authorList>
            <person name="Kurbessoian T."/>
        </authorList>
    </citation>
    <scope>NUCLEOTIDE SEQUENCE [LARGE SCALE GENOMIC DNA]</scope>
    <source>
        <strain evidence="1 2">CCFEE 5522</strain>
    </source>
</reference>
<protein>
    <submittedName>
        <fullName evidence="1">Uncharacterized protein</fullName>
    </submittedName>
</protein>
<organism evidence="1 2">
    <name type="scientific">Oleoguttula mirabilis</name>
    <dbReference type="NCBI Taxonomy" id="1507867"/>
    <lineage>
        <taxon>Eukaryota</taxon>
        <taxon>Fungi</taxon>
        <taxon>Dikarya</taxon>
        <taxon>Ascomycota</taxon>
        <taxon>Pezizomycotina</taxon>
        <taxon>Dothideomycetes</taxon>
        <taxon>Dothideomycetidae</taxon>
        <taxon>Mycosphaerellales</taxon>
        <taxon>Teratosphaeriaceae</taxon>
        <taxon>Oleoguttula</taxon>
    </lineage>
</organism>
<dbReference type="AlphaFoldDB" id="A0AAV9JVC0"/>
<dbReference type="PANTHER" id="PTHR42085:SF1">
    <property type="entry name" value="F-BOX DOMAIN-CONTAINING PROTEIN"/>
    <property type="match status" value="1"/>
</dbReference>
<name>A0AAV9JVC0_9PEZI</name>
<gene>
    <name evidence="1" type="ORF">LTR36_008705</name>
</gene>
<dbReference type="EMBL" id="JAVFHQ010000006">
    <property type="protein sequence ID" value="KAK4548932.1"/>
    <property type="molecule type" value="Genomic_DNA"/>
</dbReference>
<dbReference type="InterPro" id="IPR038883">
    <property type="entry name" value="AN11006-like"/>
</dbReference>
<dbReference type="Proteomes" id="UP001324427">
    <property type="component" value="Unassembled WGS sequence"/>
</dbReference>
<evidence type="ECO:0000313" key="1">
    <source>
        <dbReference type="EMBL" id="KAK4548932.1"/>
    </source>
</evidence>
<keyword evidence="2" id="KW-1185">Reference proteome</keyword>
<comment type="caution">
    <text evidence="1">The sequence shown here is derived from an EMBL/GenBank/DDBJ whole genome shotgun (WGS) entry which is preliminary data.</text>
</comment>
<accession>A0AAV9JVC0</accession>